<comment type="subunit">
    <text evidence="2 10">Heterodimer of HisH and HisF.</text>
</comment>
<evidence type="ECO:0000256" key="3">
    <source>
        <dbReference type="ARBA" id="ARBA00022605"/>
    </source>
</evidence>
<comment type="function">
    <text evidence="10">IGPS catalyzes the conversion of PRFAR and glutamine to IGP, AICAR and glutamate. The HisH subunit catalyzes the hydrolysis of glutamine to glutamate and ammonia as part of the synthesis of IGP and AICAR. The resulting ammonia molecule is channeled to the active site of HisF.</text>
</comment>
<name>A0A5C7FTU7_9BACT</name>
<dbReference type="SUPFAM" id="SSF52317">
    <property type="entry name" value="Class I glutamine amidotransferase-like"/>
    <property type="match status" value="1"/>
</dbReference>
<keyword evidence="7 10" id="KW-0456">Lyase</keyword>
<dbReference type="InterPro" id="IPR017926">
    <property type="entry name" value="GATASE"/>
</dbReference>
<dbReference type="Gene3D" id="3.40.50.880">
    <property type="match status" value="1"/>
</dbReference>
<evidence type="ECO:0000256" key="4">
    <source>
        <dbReference type="ARBA" id="ARBA00022801"/>
    </source>
</evidence>
<feature type="active site" evidence="10 11">
    <location>
        <position position="178"/>
    </location>
</feature>
<dbReference type="GO" id="GO:0000107">
    <property type="term" value="F:imidazoleglycerol-phosphate synthase activity"/>
    <property type="evidence" value="ECO:0007669"/>
    <property type="project" value="UniProtKB-UniRule"/>
</dbReference>
<dbReference type="GO" id="GO:0005737">
    <property type="term" value="C:cytoplasm"/>
    <property type="evidence" value="ECO:0007669"/>
    <property type="project" value="UniProtKB-SubCell"/>
</dbReference>
<feature type="active site" evidence="10 11">
    <location>
        <position position="180"/>
    </location>
</feature>
<dbReference type="GO" id="GO:0004359">
    <property type="term" value="F:glutaminase activity"/>
    <property type="evidence" value="ECO:0007669"/>
    <property type="project" value="UniProtKB-EC"/>
</dbReference>
<comment type="caution">
    <text evidence="13">The sequence shown here is derived from an EMBL/GenBank/DDBJ whole genome shotgun (WGS) entry which is preliminary data.</text>
</comment>
<dbReference type="UniPathway" id="UPA00031">
    <property type="reaction ID" value="UER00010"/>
</dbReference>
<keyword evidence="14" id="KW-1185">Reference proteome</keyword>
<keyword evidence="6 10" id="KW-0368">Histidine biosynthesis</keyword>
<feature type="active site" description="Nucleophile" evidence="10 11">
    <location>
        <position position="76"/>
    </location>
</feature>
<dbReference type="GO" id="GO:0016829">
    <property type="term" value="F:lyase activity"/>
    <property type="evidence" value="ECO:0007669"/>
    <property type="project" value="UniProtKB-KW"/>
</dbReference>
<dbReference type="Proteomes" id="UP000321907">
    <property type="component" value="Unassembled WGS sequence"/>
</dbReference>
<organism evidence="13 14">
    <name type="scientific">Neolewinella aurantiaca</name>
    <dbReference type="NCBI Taxonomy" id="2602767"/>
    <lineage>
        <taxon>Bacteria</taxon>
        <taxon>Pseudomonadati</taxon>
        <taxon>Bacteroidota</taxon>
        <taxon>Saprospiria</taxon>
        <taxon>Saprospirales</taxon>
        <taxon>Lewinellaceae</taxon>
        <taxon>Neolewinella</taxon>
    </lineage>
</organism>
<protein>
    <recommendedName>
        <fullName evidence="10">Imidazole glycerol phosphate synthase subunit HisH</fullName>
        <ecNumber evidence="10">4.3.2.10</ecNumber>
    </recommendedName>
    <alternativeName>
        <fullName evidence="10">IGP synthase glutaminase subunit</fullName>
        <ecNumber evidence="10">3.5.1.2</ecNumber>
    </alternativeName>
    <alternativeName>
        <fullName evidence="10">IGP synthase subunit HisH</fullName>
    </alternativeName>
    <alternativeName>
        <fullName evidence="10">ImGP synthase subunit HisH</fullName>
        <shortName evidence="10">IGPS subunit HisH</shortName>
    </alternativeName>
</protein>
<dbReference type="PANTHER" id="PTHR42701">
    <property type="entry name" value="IMIDAZOLE GLYCEROL PHOSPHATE SYNTHASE SUBUNIT HISH"/>
    <property type="match status" value="1"/>
</dbReference>
<dbReference type="RefSeq" id="WP_147930269.1">
    <property type="nucleotide sequence ID" value="NZ_VOXD01000010.1"/>
</dbReference>
<evidence type="ECO:0000256" key="2">
    <source>
        <dbReference type="ARBA" id="ARBA00011152"/>
    </source>
</evidence>
<evidence type="ECO:0000256" key="8">
    <source>
        <dbReference type="ARBA" id="ARBA00047838"/>
    </source>
</evidence>
<evidence type="ECO:0000313" key="14">
    <source>
        <dbReference type="Proteomes" id="UP000321907"/>
    </source>
</evidence>
<evidence type="ECO:0000259" key="12">
    <source>
        <dbReference type="Pfam" id="PF00117"/>
    </source>
</evidence>
<dbReference type="AlphaFoldDB" id="A0A5C7FTU7"/>
<dbReference type="PANTHER" id="PTHR42701:SF1">
    <property type="entry name" value="IMIDAZOLE GLYCEROL PHOSPHATE SYNTHASE SUBUNIT HISH"/>
    <property type="match status" value="1"/>
</dbReference>
<dbReference type="OrthoDB" id="9807137at2"/>
<gene>
    <name evidence="10 13" type="primary">hisH</name>
    <name evidence="13" type="ORF">FUA23_08300</name>
</gene>
<keyword evidence="5 10" id="KW-0315">Glutamine amidotransferase</keyword>
<dbReference type="InterPro" id="IPR029062">
    <property type="entry name" value="Class_I_gatase-like"/>
</dbReference>
<comment type="catalytic activity">
    <reaction evidence="9 10">
        <text>L-glutamine + H2O = L-glutamate + NH4(+)</text>
        <dbReference type="Rhea" id="RHEA:15889"/>
        <dbReference type="ChEBI" id="CHEBI:15377"/>
        <dbReference type="ChEBI" id="CHEBI:28938"/>
        <dbReference type="ChEBI" id="CHEBI:29985"/>
        <dbReference type="ChEBI" id="CHEBI:58359"/>
        <dbReference type="EC" id="3.5.1.2"/>
    </reaction>
</comment>
<dbReference type="GO" id="GO:0000105">
    <property type="term" value="P:L-histidine biosynthetic process"/>
    <property type="evidence" value="ECO:0007669"/>
    <property type="project" value="UniProtKB-UniRule"/>
</dbReference>
<dbReference type="Pfam" id="PF00117">
    <property type="entry name" value="GATase"/>
    <property type="match status" value="1"/>
</dbReference>
<dbReference type="EC" id="4.3.2.10" evidence="10"/>
<evidence type="ECO:0000256" key="9">
    <source>
        <dbReference type="ARBA" id="ARBA00049534"/>
    </source>
</evidence>
<dbReference type="HAMAP" id="MF_00278">
    <property type="entry name" value="HisH"/>
    <property type="match status" value="1"/>
</dbReference>
<dbReference type="EMBL" id="VOXD01000010">
    <property type="protein sequence ID" value="TXF89949.1"/>
    <property type="molecule type" value="Genomic_DNA"/>
</dbReference>
<evidence type="ECO:0000256" key="10">
    <source>
        <dbReference type="HAMAP-Rule" id="MF_00278"/>
    </source>
</evidence>
<evidence type="ECO:0000256" key="5">
    <source>
        <dbReference type="ARBA" id="ARBA00022962"/>
    </source>
</evidence>
<accession>A0A5C7FTU7</accession>
<evidence type="ECO:0000256" key="11">
    <source>
        <dbReference type="PIRSR" id="PIRSR000495-1"/>
    </source>
</evidence>
<keyword evidence="3 10" id="KW-0028">Amino-acid biosynthesis</keyword>
<dbReference type="CDD" id="cd01748">
    <property type="entry name" value="GATase1_IGP_Synthase"/>
    <property type="match status" value="1"/>
</dbReference>
<evidence type="ECO:0000256" key="6">
    <source>
        <dbReference type="ARBA" id="ARBA00023102"/>
    </source>
</evidence>
<dbReference type="PIRSF" id="PIRSF000495">
    <property type="entry name" value="Amidotransf_hisH"/>
    <property type="match status" value="1"/>
</dbReference>
<dbReference type="InterPro" id="IPR010139">
    <property type="entry name" value="Imidazole-glycPsynth_HisH"/>
</dbReference>
<keyword evidence="4 10" id="KW-0378">Hydrolase</keyword>
<sequence length="198" mass="22019">MIAVIDYNAGNIRSVLYALERIGVEHVLTSDHDVIRAADKVIFPGVGAAESTMKHLNETGLTELIRSLKQPVFGICVGMQLLCSHSEEGDVPCIGVFPERVKRFRPVNGDKVPHMGWNNVKLSANNNWVSKEVDNDFCYYVHSYYVETGADTVATTEYCGVEYAAMLQKDNFYAAQFHPEKSAAVGEQIIRDFLAVDN</sequence>
<dbReference type="EC" id="3.5.1.2" evidence="10"/>
<evidence type="ECO:0000256" key="7">
    <source>
        <dbReference type="ARBA" id="ARBA00023239"/>
    </source>
</evidence>
<comment type="subcellular location">
    <subcellularLocation>
        <location evidence="10">Cytoplasm</location>
    </subcellularLocation>
</comment>
<comment type="catalytic activity">
    <reaction evidence="8 10">
        <text>5-[(5-phospho-1-deoxy-D-ribulos-1-ylimino)methylamino]-1-(5-phospho-beta-D-ribosyl)imidazole-4-carboxamide + L-glutamine = D-erythro-1-(imidazol-4-yl)glycerol 3-phosphate + 5-amino-1-(5-phospho-beta-D-ribosyl)imidazole-4-carboxamide + L-glutamate + H(+)</text>
        <dbReference type="Rhea" id="RHEA:24793"/>
        <dbReference type="ChEBI" id="CHEBI:15378"/>
        <dbReference type="ChEBI" id="CHEBI:29985"/>
        <dbReference type="ChEBI" id="CHEBI:58278"/>
        <dbReference type="ChEBI" id="CHEBI:58359"/>
        <dbReference type="ChEBI" id="CHEBI:58475"/>
        <dbReference type="ChEBI" id="CHEBI:58525"/>
        <dbReference type="EC" id="4.3.2.10"/>
    </reaction>
</comment>
<reference evidence="13 14" key="1">
    <citation type="submission" date="2019-08" db="EMBL/GenBank/DDBJ databases">
        <title>Lewinella sp. strain SSH13 Genome sequencing and assembly.</title>
        <authorList>
            <person name="Kim I."/>
        </authorList>
    </citation>
    <scope>NUCLEOTIDE SEQUENCE [LARGE SCALE GENOMIC DNA]</scope>
    <source>
        <strain evidence="13 14">SSH13</strain>
    </source>
</reference>
<proteinExistence type="inferred from homology"/>
<dbReference type="NCBIfam" id="TIGR01855">
    <property type="entry name" value="IMP_synth_hisH"/>
    <property type="match status" value="1"/>
</dbReference>
<dbReference type="PROSITE" id="PS51273">
    <property type="entry name" value="GATASE_TYPE_1"/>
    <property type="match status" value="1"/>
</dbReference>
<evidence type="ECO:0000256" key="1">
    <source>
        <dbReference type="ARBA" id="ARBA00005091"/>
    </source>
</evidence>
<feature type="domain" description="Glutamine amidotransferase" evidence="12">
    <location>
        <begin position="4"/>
        <end position="194"/>
    </location>
</feature>
<comment type="pathway">
    <text evidence="1 10">Amino-acid biosynthesis; L-histidine biosynthesis; L-histidine from 5-phospho-alpha-D-ribose 1-diphosphate: step 5/9.</text>
</comment>
<evidence type="ECO:0000313" key="13">
    <source>
        <dbReference type="EMBL" id="TXF89949.1"/>
    </source>
</evidence>
<keyword evidence="10" id="KW-0963">Cytoplasm</keyword>